<dbReference type="InterPro" id="IPR017907">
    <property type="entry name" value="Znf_RING_CS"/>
</dbReference>
<gene>
    <name evidence="7" type="ORF">TVY486_0801710</name>
</gene>
<keyword evidence="2 4" id="KW-0863">Zinc-finger</keyword>
<accession>G0U0G4</accession>
<proteinExistence type="predicted"/>
<feature type="region of interest" description="Disordered" evidence="5">
    <location>
        <begin position="995"/>
        <end position="1015"/>
    </location>
</feature>
<dbReference type="PROSITE" id="PS00518">
    <property type="entry name" value="ZF_RING_1"/>
    <property type="match status" value="1"/>
</dbReference>
<keyword evidence="3" id="KW-0862">Zinc</keyword>
<organism evidence="7">
    <name type="scientific">Trypanosoma vivax (strain Y486)</name>
    <dbReference type="NCBI Taxonomy" id="1055687"/>
    <lineage>
        <taxon>Eukaryota</taxon>
        <taxon>Discoba</taxon>
        <taxon>Euglenozoa</taxon>
        <taxon>Kinetoplastea</taxon>
        <taxon>Metakinetoplastina</taxon>
        <taxon>Trypanosomatida</taxon>
        <taxon>Trypanosomatidae</taxon>
        <taxon>Trypanosoma</taxon>
        <taxon>Duttonella</taxon>
    </lineage>
</organism>
<dbReference type="Gene3D" id="3.30.40.10">
    <property type="entry name" value="Zinc/RING finger domain, C3HC4 (zinc finger)"/>
    <property type="match status" value="1"/>
</dbReference>
<dbReference type="EMBL" id="HE573024">
    <property type="protein sequence ID" value="CCC49562.1"/>
    <property type="molecule type" value="Genomic_DNA"/>
</dbReference>
<dbReference type="PROSITE" id="PS50089">
    <property type="entry name" value="ZF_RING_2"/>
    <property type="match status" value="1"/>
</dbReference>
<evidence type="ECO:0000259" key="6">
    <source>
        <dbReference type="PROSITE" id="PS50089"/>
    </source>
</evidence>
<feature type="region of interest" description="Disordered" evidence="5">
    <location>
        <begin position="864"/>
        <end position="884"/>
    </location>
</feature>
<name>G0U0G4_TRYVY</name>
<evidence type="ECO:0000256" key="4">
    <source>
        <dbReference type="PROSITE-ProRule" id="PRU00175"/>
    </source>
</evidence>
<evidence type="ECO:0000256" key="1">
    <source>
        <dbReference type="ARBA" id="ARBA00022723"/>
    </source>
</evidence>
<feature type="domain" description="RING-type" evidence="6">
    <location>
        <begin position="1298"/>
        <end position="1338"/>
    </location>
</feature>
<dbReference type="InterPro" id="IPR001841">
    <property type="entry name" value="Znf_RING"/>
</dbReference>
<sequence>MRRSSDSPNTRGSQRKLMGMRGKLVSMLELYPFRKRSVVEQGENSQGLQVGGELYAEGSNQPGLWGQNMQHACVSPHAACTSSVTKRTDGPPPLLPLEKDRHTRELGGACTSIAAVGVGLSSKSRRVVGKQKSGKQSRVVDTIFANQHTIQTELTIGQQSERRIPQPVAVTCRTIRCKSALAPLKDMAPIEYTEHTQKVGTDRNFVRNNNLERIGYFSQRMKIGLFPLIRQHIRSQLITFQKRQALQDAEEPPGGADDLGFQQNGLSLICGRRLVGLPNHDRSLNAVLRASWNEGGKTRVIARDVYRRIQASCWWKLAGSRVGMLRAAQAVGIAPEIYQVLLTRWTEGAGALVHVSPTNAIDGITGFSLAGAGAVDVVYPLRTTERIATSLFPGETDVITLLHLARQLGQLQMSGMLTPREIARMLQGDEEAMQRELQYLLGKDKETAALAAKAMQVLYADRRLPTPNKATPSEISRALLKARRFLDAAAERRRKFYASNRNDPRSERATSSLQRLMRMAGDTLPVDVMGLLKRTVGAISKKNAAEAAGHVSPTINALLRSLRRLMEGSGESLPPGVARALQEALDIIAAVDAGKGKWTGKPPRSLIRSLRRLLKDSGETLAPDVVQALRDTLNVLQKLGGVEDVEDKGNFPGALVRSLRHLLEESSQAIGDGTPREMREVLDILRALDDLNSEKADGELPGALVESLKRLLEDFGDSLPPEVAQAIKDAMEAVEDILPEEPNGNFKSLEKLPKEKRDKLLMRSEELAGAVRGFPSGIMKRPTAQGEGGWSSGTCVSDSLPSSEIPTAHLLGSGAASFIMAAKSPREGLLKSHKRGMKDSGMIELFEWETGSAVENAASIVDGERVSSRHGDRQQRQLDGETENEKFNALRPDGPGSVSFTLPSRLGKKWRYAQSLSEYPLDRFGRSIGETTPKTEGLLAHIDENEMSETRVFESVERQLCASQSHTDRIVYGGIHRERRMSVLSARSKPFSTNASVTERRWSRRGSSSSRVDDMDAGMSAVASQDLDSDWEPGSLFMTDDDELALFLATFPNERQHVQLHREARRLLDDINFESDLLVKYVSRLKRRMVCSTPVGTPSGLRCQSAHSEYTVDSDEMELPLKLNANELRQHFEMEAREENDDLWRTVLELRERVAQQEAFLEECKMDLYHLTHPATGDDCDAFALKLTREVNAYAKEHNLDTYSLSNTVAVHKDHSSTVRNFIDNFAKGRGTRGTRNAACQCTPDDLGYVDPEVQHLNKQMEDLHFHVSGLMNSIKLTVIAVGNVLSFHAALELEATCKLCFCIFEEPRTLWPCGHTFCQQCLVQMISKHGELICDECGTMCVIGYTPNLALDMVAGYQAMRRSTVEIELGVDESDDDLGDSVHSNSAMSLSAQSGHVATYHRRAVETVLGALLNDLMDTDSKGTLKTSVVAAASPTLPQSVMSHLGLPPIAQVI</sequence>
<reference evidence="7" key="1">
    <citation type="journal article" date="2012" name="Proc. Natl. Acad. Sci. U.S.A.">
        <title>Antigenic diversity is generated by distinct evolutionary mechanisms in African trypanosome species.</title>
        <authorList>
            <person name="Jackson A.P."/>
            <person name="Berry A."/>
            <person name="Aslett M."/>
            <person name="Allison H.C."/>
            <person name="Burton P."/>
            <person name="Vavrova-Anderson J."/>
            <person name="Brown R."/>
            <person name="Browne H."/>
            <person name="Corton N."/>
            <person name="Hauser H."/>
            <person name="Gamble J."/>
            <person name="Gilderthorp R."/>
            <person name="Marcello L."/>
            <person name="McQuillan J."/>
            <person name="Otto T.D."/>
            <person name="Quail M.A."/>
            <person name="Sanders M.J."/>
            <person name="van Tonder A."/>
            <person name="Ginger M.L."/>
            <person name="Field M.C."/>
            <person name="Barry J.D."/>
            <person name="Hertz-Fowler C."/>
            <person name="Berriman M."/>
        </authorList>
    </citation>
    <scope>NUCLEOTIDE SEQUENCE</scope>
    <source>
        <strain evidence="7">Y486</strain>
    </source>
</reference>
<dbReference type="InterPro" id="IPR027370">
    <property type="entry name" value="Znf-RING_euk"/>
</dbReference>
<evidence type="ECO:0000256" key="5">
    <source>
        <dbReference type="SAM" id="MobiDB-lite"/>
    </source>
</evidence>
<protein>
    <recommendedName>
        <fullName evidence="6">RING-type domain-containing protein</fullName>
    </recommendedName>
</protein>
<keyword evidence="1" id="KW-0479">Metal-binding</keyword>
<evidence type="ECO:0000313" key="7">
    <source>
        <dbReference type="EMBL" id="CCC49562.1"/>
    </source>
</evidence>
<dbReference type="GO" id="GO:0008270">
    <property type="term" value="F:zinc ion binding"/>
    <property type="evidence" value="ECO:0007669"/>
    <property type="project" value="UniProtKB-KW"/>
</dbReference>
<dbReference type="Pfam" id="PF13445">
    <property type="entry name" value="zf-RING_UBOX"/>
    <property type="match status" value="1"/>
</dbReference>
<evidence type="ECO:0000256" key="3">
    <source>
        <dbReference type="ARBA" id="ARBA00022833"/>
    </source>
</evidence>
<evidence type="ECO:0000256" key="2">
    <source>
        <dbReference type="ARBA" id="ARBA00022771"/>
    </source>
</evidence>
<dbReference type="SUPFAM" id="SSF57850">
    <property type="entry name" value="RING/U-box"/>
    <property type="match status" value="1"/>
</dbReference>
<dbReference type="InterPro" id="IPR013083">
    <property type="entry name" value="Znf_RING/FYVE/PHD"/>
</dbReference>